<proteinExistence type="predicted"/>
<evidence type="ECO:0000313" key="1">
    <source>
        <dbReference type="EMBL" id="KYL05297.1"/>
    </source>
</evidence>
<protein>
    <submittedName>
        <fullName evidence="1">Uncharacterized protein</fullName>
    </submittedName>
</protein>
<sequence length="133" mass="13972">MGLDKSKMIVTTLASQAVNELDNTLGNVILATVETAKNNKNSLKVLGLGMAANATVHALDLDNMMSGVGLDKLVGIDAFVDNISDVAMLGAGAKLVHDLAKNVTNALENRKTNDELLTAFGIESENSIESIMD</sequence>
<comment type="caution">
    <text evidence="1">The sequence shown here is derived from an EMBL/GenBank/DDBJ whole genome shotgun (WGS) entry which is preliminary data.</text>
</comment>
<accession>A0A162J7V8</accession>
<reference evidence="1 2" key="1">
    <citation type="submission" date="2016-03" db="EMBL/GenBank/DDBJ databases">
        <title>Comparative genomics of human isolates of Fusobacterium necrophorum.</title>
        <authorList>
            <person name="Jensen A."/>
            <person name="Bank S."/>
            <person name="Andersen P.S."/>
            <person name="Kristensen L.H."/>
            <person name="Prag J."/>
        </authorList>
    </citation>
    <scope>NUCLEOTIDE SEQUENCE [LARGE SCALE GENOMIC DNA]</scope>
    <source>
        <strain evidence="1 2">LS_1264</strain>
    </source>
</reference>
<dbReference type="RefSeq" id="WP_062680840.1">
    <property type="nucleotide sequence ID" value="NZ_LVEA01000001.1"/>
</dbReference>
<name>A0A162J7V8_9FUSO</name>
<organism evidence="1 2">
    <name type="scientific">Fusobacterium necrophorum subsp. funduliforme</name>
    <dbReference type="NCBI Taxonomy" id="143387"/>
    <lineage>
        <taxon>Bacteria</taxon>
        <taxon>Fusobacteriati</taxon>
        <taxon>Fusobacteriota</taxon>
        <taxon>Fusobacteriia</taxon>
        <taxon>Fusobacteriales</taxon>
        <taxon>Fusobacteriaceae</taxon>
        <taxon>Fusobacterium</taxon>
    </lineage>
</organism>
<evidence type="ECO:0000313" key="2">
    <source>
        <dbReference type="Proteomes" id="UP000075816"/>
    </source>
</evidence>
<gene>
    <name evidence="1" type="ORF">A2J07_00750</name>
</gene>
<dbReference type="AlphaFoldDB" id="A0A162J7V8"/>
<dbReference type="Proteomes" id="UP000075816">
    <property type="component" value="Unassembled WGS sequence"/>
</dbReference>
<dbReference type="EMBL" id="LVEA01000001">
    <property type="protein sequence ID" value="KYL05297.1"/>
    <property type="molecule type" value="Genomic_DNA"/>
</dbReference>